<keyword evidence="1" id="KW-1133">Transmembrane helix</keyword>
<accession>A0ABY4RI45</accession>
<feature type="transmembrane region" description="Helical" evidence="1">
    <location>
        <begin position="34"/>
        <end position="51"/>
    </location>
</feature>
<dbReference type="EMBL" id="CP027059">
    <property type="protein sequence ID" value="UQZ81842.1"/>
    <property type="molecule type" value="Genomic_DNA"/>
</dbReference>
<dbReference type="RefSeq" id="WP_249864041.1">
    <property type="nucleotide sequence ID" value="NZ_CP027059.1"/>
</dbReference>
<reference evidence="2" key="1">
    <citation type="submission" date="2018-02" db="EMBL/GenBank/DDBJ databases">
        <authorList>
            <person name="Kim S.-K."/>
            <person name="Jung H.-I."/>
            <person name="Lee S.-W."/>
        </authorList>
    </citation>
    <scope>NUCLEOTIDE SEQUENCE</scope>
    <source>
        <strain evidence="2">SK3146</strain>
    </source>
</reference>
<proteinExistence type="predicted"/>
<evidence type="ECO:0000313" key="2">
    <source>
        <dbReference type="EMBL" id="UQZ81842.1"/>
    </source>
</evidence>
<evidence type="ECO:0000256" key="1">
    <source>
        <dbReference type="SAM" id="Phobius"/>
    </source>
</evidence>
<gene>
    <name evidence="2" type="ORF">SK3146_00998</name>
</gene>
<protein>
    <submittedName>
        <fullName evidence="2">Uncharacterized protein</fullName>
    </submittedName>
</protein>
<keyword evidence="1" id="KW-0812">Transmembrane</keyword>
<reference evidence="2" key="2">
    <citation type="journal article" date="2021" name="J Anim Sci Technol">
        <title>Complete genome sequence of Paenibacillus konkukensis sp. nov. SK3146 as a potential probiotic strain.</title>
        <authorList>
            <person name="Jung H.I."/>
            <person name="Park S."/>
            <person name="Niu K.M."/>
            <person name="Lee S.W."/>
            <person name="Kothari D."/>
            <person name="Yi K.J."/>
            <person name="Kim S.K."/>
        </authorList>
    </citation>
    <scope>NUCLEOTIDE SEQUENCE</scope>
    <source>
        <strain evidence="2">SK3146</strain>
    </source>
</reference>
<keyword evidence="1" id="KW-0472">Membrane</keyword>
<name>A0ABY4RI45_9BACL</name>
<feature type="transmembrane region" description="Helical" evidence="1">
    <location>
        <begin position="7"/>
        <end position="28"/>
    </location>
</feature>
<organism evidence="2 3">
    <name type="scientific">Paenibacillus konkukensis</name>
    <dbReference type="NCBI Taxonomy" id="2020716"/>
    <lineage>
        <taxon>Bacteria</taxon>
        <taxon>Bacillati</taxon>
        <taxon>Bacillota</taxon>
        <taxon>Bacilli</taxon>
        <taxon>Bacillales</taxon>
        <taxon>Paenibacillaceae</taxon>
        <taxon>Paenibacillus</taxon>
    </lineage>
</organism>
<dbReference type="Proteomes" id="UP001057134">
    <property type="component" value="Chromosome"/>
</dbReference>
<evidence type="ECO:0000313" key="3">
    <source>
        <dbReference type="Proteomes" id="UP001057134"/>
    </source>
</evidence>
<sequence>MKKSPYLYVGILNLLAAVAFVVAGFITTSNTVKYGYIGVAVLFAISALLNFKRNRSEK</sequence>
<keyword evidence="3" id="KW-1185">Reference proteome</keyword>